<feature type="compositionally biased region" description="Low complexity" evidence="16">
    <location>
        <begin position="668"/>
        <end position="680"/>
    </location>
</feature>
<dbReference type="Gene3D" id="2.130.10.10">
    <property type="entry name" value="YVTN repeat-like/Quinoprotein amine dehydrogenase"/>
    <property type="match status" value="1"/>
</dbReference>
<feature type="compositionally biased region" description="Polar residues" evidence="16">
    <location>
        <begin position="488"/>
        <end position="513"/>
    </location>
</feature>
<keyword evidence="4 15" id="KW-0812">Transmembrane</keyword>
<dbReference type="STRING" id="1076872.G8ZN86"/>
<dbReference type="EMBL" id="HE616742">
    <property type="protein sequence ID" value="CCE90080.1"/>
    <property type="molecule type" value="Genomic_DNA"/>
</dbReference>
<dbReference type="GO" id="GO:0005085">
    <property type="term" value="F:guanyl-nucleotide exchange factor activity"/>
    <property type="evidence" value="ECO:0007669"/>
    <property type="project" value="InterPro"/>
</dbReference>
<sequence length="951" mass="101898">MKFKSSNYNVGYPVYGAKFLNDSMLLVAGGGGEGNNGIPNKLTVLRVNFDKTKIIKRFREITLDPNDDSPTTLDAANNVILMGCNENSEKIKSGQGNQHLRKFLYENEHLKFVASVDFDGSKSPEDYTKLIYMSHDGSVGALASSKTPTVIRVIDPQTLEEKYEIETGHDVKDMHFAPDGKVISYITASTLEVISIVTGRFIIRKTDFDRNYILSKIRFLTDDTLLIAASLKTGNGIVMIKISLKSGGASVLKTKMITNKFKGVTSMDVDSKSQLAVLAGNDNSVSIVKLGDLSLGKMFKQVHNFAITRVTFSPDSKYVASVSAANTVNVMDIPDKFASSTSIVKKIWKLFLNFVLIVIIAALGQLAYKYDVGNKVFKFLRDQYITRRQKSGAIDILKQTTLVGDIVSQETITRPQFTANSVVETTAFLTNSATAAGADLSDDVWSSELLTTSGYDSRSTEDPVPSQSTDPSNAVEEASPSAEPFSSRKQSTDSSIISSTEAPGTRESVSAKLSSKLEEASAVSISSGSSKTSSGNFVASSSTASKPISTQEHITSSVSSILETTPTPEINSKDDYQLTSSVSIEESFSSGDGSSALNESSQEFSTDSTKDEQSDEVTRQLPLSESGLLTMHSAHLSGNTMAGSIAPEESTSAQGVRSSSKVAVGGVTSLSKSTSSSSSLAYESPKVQYVDELQESHGVIAEDTMLEVPSTTSQTRPNSATETHSTSFSSTSTEELQLNERAQASNIDVGYGLLEKKTPEPTEELDGGEELVTPTDTLESGRISSDDEFALPSDFVSLETGRDQLCSKPSGKQDASEYVSDITEPKTTSTEIEIYVEVPSTTLQSYSVASTEKTSLSTEIQTSPRGDGITAAVRPATKSADKKNIVSDAVKTELTISYSASEPYDEISTLASAASRQTNLELTSSKSGTVSFSSTTANSESSVVPNDHDEL</sequence>
<feature type="region of interest" description="Disordered" evidence="16">
    <location>
        <begin position="801"/>
        <end position="822"/>
    </location>
</feature>
<feature type="region of interest" description="Disordered" evidence="16">
    <location>
        <begin position="920"/>
        <end position="951"/>
    </location>
</feature>
<dbReference type="GO" id="GO:0005789">
    <property type="term" value="C:endoplasmic reticulum membrane"/>
    <property type="evidence" value="ECO:0007669"/>
    <property type="project" value="UniProtKB-SubCell"/>
</dbReference>
<dbReference type="GO" id="GO:0003400">
    <property type="term" value="P:regulation of COPII vesicle coating"/>
    <property type="evidence" value="ECO:0007669"/>
    <property type="project" value="UniProtKB-UniRule"/>
</dbReference>
<keyword evidence="9" id="KW-0735">Signal-anchor</keyword>
<evidence type="ECO:0000256" key="4">
    <source>
        <dbReference type="ARBA" id="ARBA00022692"/>
    </source>
</evidence>
<evidence type="ECO:0000256" key="12">
    <source>
        <dbReference type="ARBA" id="ARBA00023136"/>
    </source>
</evidence>
<evidence type="ECO:0000256" key="8">
    <source>
        <dbReference type="ARBA" id="ARBA00022927"/>
    </source>
</evidence>
<proteinExistence type="inferred from homology"/>
<protein>
    <recommendedName>
        <fullName evidence="15">Guanine nucleotide-exchange factor SEC12</fullName>
    </recommendedName>
</protein>
<keyword evidence="3 15" id="KW-0853">WD repeat</keyword>
<dbReference type="GO" id="GO:0005096">
    <property type="term" value="F:GTPase activator activity"/>
    <property type="evidence" value="ECO:0007669"/>
    <property type="project" value="UniProtKB-KW"/>
</dbReference>
<feature type="transmembrane region" description="Helical" evidence="15">
    <location>
        <begin position="182"/>
        <end position="203"/>
    </location>
</feature>
<dbReference type="PANTHER" id="PTHR23284">
    <property type="entry name" value="PROLACTIN REGULATORY ELEMENT BINDING PROTEIN"/>
    <property type="match status" value="1"/>
</dbReference>
<dbReference type="AlphaFoldDB" id="G8ZN86"/>
<feature type="region of interest" description="Disordered" evidence="16">
    <location>
        <begin position="452"/>
        <end position="683"/>
    </location>
</feature>
<keyword evidence="5 15" id="KW-0677">Repeat</keyword>
<dbReference type="eggNOG" id="KOG0771">
    <property type="taxonomic scope" value="Eukaryota"/>
</dbReference>
<dbReference type="SMART" id="SM00320">
    <property type="entry name" value="WD40"/>
    <property type="match status" value="2"/>
</dbReference>
<dbReference type="FunCoup" id="G8ZN86">
    <property type="interactions" value="247"/>
</dbReference>
<comment type="similarity">
    <text evidence="14 15">Belongs to the WD repeat SEC12 family.</text>
</comment>
<keyword evidence="7" id="KW-0931">ER-Golgi transport</keyword>
<feature type="compositionally biased region" description="Low complexity" evidence="16">
    <location>
        <begin position="721"/>
        <end position="735"/>
    </location>
</feature>
<keyword evidence="6 15" id="KW-0256">Endoplasmic reticulum</keyword>
<dbReference type="RefSeq" id="XP_003679291.1">
    <property type="nucleotide sequence ID" value="XM_003679243.1"/>
</dbReference>
<dbReference type="Proteomes" id="UP000005627">
    <property type="component" value="Chromosome 1"/>
</dbReference>
<evidence type="ECO:0000256" key="11">
    <source>
        <dbReference type="ARBA" id="ARBA00023034"/>
    </source>
</evidence>
<dbReference type="InParanoid" id="G8ZN86"/>
<feature type="transmembrane region" description="Helical" evidence="15">
    <location>
        <begin position="350"/>
        <end position="368"/>
    </location>
</feature>
<feature type="region of interest" description="Disordered" evidence="16">
    <location>
        <begin position="758"/>
        <end position="788"/>
    </location>
</feature>
<feature type="compositionally biased region" description="Basic and acidic residues" evidence="16">
    <location>
        <begin position="608"/>
        <end position="618"/>
    </location>
</feature>
<dbReference type="OrthoDB" id="2013972at2759"/>
<keyword evidence="12 15" id="KW-0472">Membrane</keyword>
<keyword evidence="1 15" id="KW-0813">Transport</keyword>
<comment type="subcellular location">
    <subcellularLocation>
        <location evidence="15">Endoplasmic reticulum membrane</location>
        <topology evidence="15">Single-pass type II membrane protein</topology>
    </subcellularLocation>
    <subcellularLocation>
        <location evidence="15">Golgi apparatus membrane</location>
        <topology evidence="15">Single-pass type II membrane protein</topology>
    </subcellularLocation>
</comment>
<dbReference type="GeneID" id="11503266"/>
<feature type="compositionally biased region" description="Polar residues" evidence="16">
    <location>
        <begin position="850"/>
        <end position="864"/>
    </location>
</feature>
<evidence type="ECO:0000256" key="16">
    <source>
        <dbReference type="SAM" id="MobiDB-lite"/>
    </source>
</evidence>
<comment type="function">
    <text evidence="15">Guanine nucleotide-exchange factor (GEF) required for the formation or budding of transport vesicles from the ER.</text>
</comment>
<keyword evidence="11" id="KW-0333">Golgi apparatus</keyword>
<feature type="compositionally biased region" description="Polar residues" evidence="16">
    <location>
        <begin position="591"/>
        <end position="607"/>
    </location>
</feature>
<dbReference type="InterPro" id="IPR001680">
    <property type="entry name" value="WD40_rpt"/>
</dbReference>
<dbReference type="InterPro" id="IPR015943">
    <property type="entry name" value="WD40/YVTN_repeat-like_dom_sf"/>
</dbReference>
<evidence type="ECO:0000256" key="13">
    <source>
        <dbReference type="ARBA" id="ARBA00023180"/>
    </source>
</evidence>
<keyword evidence="18" id="KW-1185">Reference proteome</keyword>
<evidence type="ECO:0000256" key="7">
    <source>
        <dbReference type="ARBA" id="ARBA00022892"/>
    </source>
</evidence>
<evidence type="ECO:0000256" key="1">
    <source>
        <dbReference type="ARBA" id="ARBA00022448"/>
    </source>
</evidence>
<feature type="compositionally biased region" description="Low complexity" evidence="16">
    <location>
        <begin position="923"/>
        <end position="944"/>
    </location>
</feature>
<dbReference type="InterPro" id="IPR045260">
    <property type="entry name" value="Sec12-like"/>
</dbReference>
<organism evidence="17 18">
    <name type="scientific">Torulaspora delbrueckii</name>
    <name type="common">Yeast</name>
    <name type="synonym">Candida colliculosa</name>
    <dbReference type="NCBI Taxonomy" id="4950"/>
    <lineage>
        <taxon>Eukaryota</taxon>
        <taxon>Fungi</taxon>
        <taxon>Dikarya</taxon>
        <taxon>Ascomycota</taxon>
        <taxon>Saccharomycotina</taxon>
        <taxon>Saccharomycetes</taxon>
        <taxon>Saccharomycetales</taxon>
        <taxon>Saccharomycetaceae</taxon>
        <taxon>Torulaspora</taxon>
    </lineage>
</organism>
<evidence type="ECO:0000313" key="18">
    <source>
        <dbReference type="Proteomes" id="UP000005627"/>
    </source>
</evidence>
<feature type="compositionally biased region" description="Low complexity" evidence="16">
    <location>
        <begin position="580"/>
        <end position="590"/>
    </location>
</feature>
<keyword evidence="2" id="KW-0343">GTPase activation</keyword>
<keyword evidence="10 15" id="KW-1133">Transmembrane helix</keyword>
<dbReference type="KEGG" id="tdl:TDEL_0A07480"/>
<feature type="region of interest" description="Disordered" evidence="16">
    <location>
        <begin position="702"/>
        <end position="736"/>
    </location>
</feature>
<evidence type="ECO:0000313" key="17">
    <source>
        <dbReference type="EMBL" id="CCE90080.1"/>
    </source>
</evidence>
<evidence type="ECO:0000256" key="9">
    <source>
        <dbReference type="ARBA" id="ARBA00022968"/>
    </source>
</evidence>
<feature type="compositionally biased region" description="Polar residues" evidence="16">
    <location>
        <begin position="649"/>
        <end position="661"/>
    </location>
</feature>
<dbReference type="GO" id="GO:0015031">
    <property type="term" value="P:protein transport"/>
    <property type="evidence" value="ECO:0007669"/>
    <property type="project" value="UniProtKB-KW"/>
</dbReference>
<evidence type="ECO:0000256" key="2">
    <source>
        <dbReference type="ARBA" id="ARBA00022468"/>
    </source>
</evidence>
<feature type="compositionally biased region" description="Low complexity" evidence="16">
    <location>
        <begin position="521"/>
        <end position="534"/>
    </location>
</feature>
<feature type="compositionally biased region" description="Low complexity" evidence="16">
    <location>
        <begin position="471"/>
        <end position="487"/>
    </location>
</feature>
<feature type="region of interest" description="Disordered" evidence="16">
    <location>
        <begin position="850"/>
        <end position="869"/>
    </location>
</feature>
<evidence type="ECO:0000256" key="3">
    <source>
        <dbReference type="ARBA" id="ARBA00022574"/>
    </source>
</evidence>
<evidence type="ECO:0000256" key="10">
    <source>
        <dbReference type="ARBA" id="ARBA00022989"/>
    </source>
</evidence>
<dbReference type="GO" id="GO:0000139">
    <property type="term" value="C:Golgi membrane"/>
    <property type="evidence" value="ECO:0007669"/>
    <property type="project" value="UniProtKB-SubCell"/>
</dbReference>
<dbReference type="PANTHER" id="PTHR23284:SF0">
    <property type="entry name" value="PROLACTIN REGULATORY ELEMENT-BINDING PROTEIN"/>
    <property type="match status" value="1"/>
</dbReference>
<gene>
    <name evidence="17" type="primary">TDEL0A07480</name>
    <name evidence="17" type="ORF">TDEL_0A07480</name>
</gene>
<name>G8ZN86_TORDE</name>
<comment type="caution">
    <text evidence="15">Lacks conserved residue(s) required for the propagation of feature annotation.</text>
</comment>
<feature type="compositionally biased region" description="Polar residues" evidence="16">
    <location>
        <begin position="535"/>
        <end position="570"/>
    </location>
</feature>
<accession>G8ZN86</accession>
<keyword evidence="13" id="KW-0325">Glycoprotein</keyword>
<dbReference type="HOGENOM" id="CLU_309770_0_0_1"/>
<keyword evidence="8 15" id="KW-0653">Protein transport</keyword>
<evidence type="ECO:0000256" key="5">
    <source>
        <dbReference type="ARBA" id="ARBA00022737"/>
    </source>
</evidence>
<reference evidence="17 18" key="1">
    <citation type="journal article" date="2011" name="Proc. Natl. Acad. Sci. U.S.A.">
        <title>Evolutionary erosion of yeast sex chromosomes by mating-type switching accidents.</title>
        <authorList>
            <person name="Gordon J.L."/>
            <person name="Armisen D."/>
            <person name="Proux-Wera E."/>
            <person name="Oheigeartaigh S.S."/>
            <person name="Byrne K.P."/>
            <person name="Wolfe K.H."/>
        </authorList>
    </citation>
    <scope>NUCLEOTIDE SEQUENCE [LARGE SCALE GENOMIC DNA]</scope>
    <source>
        <strain evidence="18">ATCC 10662 / CBS 1146 / NBRC 0425 / NCYC 2629 / NRRL Y-866</strain>
    </source>
</reference>
<evidence type="ECO:0000256" key="15">
    <source>
        <dbReference type="RuleBase" id="RU369019"/>
    </source>
</evidence>
<evidence type="ECO:0000256" key="6">
    <source>
        <dbReference type="ARBA" id="ARBA00022824"/>
    </source>
</evidence>
<dbReference type="GO" id="GO:0006888">
    <property type="term" value="P:endoplasmic reticulum to Golgi vesicle-mediated transport"/>
    <property type="evidence" value="ECO:0007669"/>
    <property type="project" value="UniProtKB-UniRule"/>
</dbReference>
<evidence type="ECO:0000256" key="14">
    <source>
        <dbReference type="ARBA" id="ARBA00061254"/>
    </source>
</evidence>
<feature type="compositionally biased region" description="Polar residues" evidence="16">
    <location>
        <begin position="709"/>
        <end position="720"/>
    </location>
</feature>
<dbReference type="SUPFAM" id="SSF69322">
    <property type="entry name" value="Tricorn protease domain 2"/>
    <property type="match status" value="1"/>
</dbReference>
<dbReference type="FunFam" id="2.130.10.10:FF:000597">
    <property type="entry name" value="Guanine nucleotide-exchange factor SEC12"/>
    <property type="match status" value="1"/>
</dbReference>